<dbReference type="CDD" id="cd06260">
    <property type="entry name" value="DUF820-like"/>
    <property type="match status" value="1"/>
</dbReference>
<dbReference type="RefSeq" id="WP_245930165.1">
    <property type="nucleotide sequence ID" value="NZ_PVZC01000003.1"/>
</dbReference>
<dbReference type="PANTHER" id="PTHR35400">
    <property type="entry name" value="SLR1083 PROTEIN"/>
    <property type="match status" value="1"/>
</dbReference>
<keyword evidence="2" id="KW-0255">Endonuclease</keyword>
<dbReference type="InterPro" id="IPR011335">
    <property type="entry name" value="Restrct_endonuc-II-like"/>
</dbReference>
<feature type="domain" description="Putative restriction endonuclease" evidence="1">
    <location>
        <begin position="18"/>
        <end position="183"/>
    </location>
</feature>
<dbReference type="AlphaFoldDB" id="A0A2T0Q817"/>
<dbReference type="InterPro" id="IPR012296">
    <property type="entry name" value="Nuclease_put_TT1808"/>
</dbReference>
<keyword evidence="2" id="KW-0378">Hydrolase</keyword>
<reference evidence="2 3" key="1">
    <citation type="submission" date="2018-03" db="EMBL/GenBank/DDBJ databases">
        <title>Genomic Encyclopedia of Archaeal and Bacterial Type Strains, Phase II (KMG-II): from individual species to whole genera.</title>
        <authorList>
            <person name="Goeker M."/>
        </authorList>
    </citation>
    <scope>NUCLEOTIDE SEQUENCE [LARGE SCALE GENOMIC DNA]</scope>
    <source>
        <strain evidence="2 3">DSM 45601</strain>
    </source>
</reference>
<dbReference type="SUPFAM" id="SSF52980">
    <property type="entry name" value="Restriction endonuclease-like"/>
    <property type="match status" value="1"/>
</dbReference>
<proteinExistence type="predicted"/>
<protein>
    <submittedName>
        <fullName evidence="2">Putative restriction endonuclease</fullName>
    </submittedName>
</protein>
<sequence>MTLSAADPRSCSLREAANQLNVPEGWRVEIVGSGLVVSPTPLGRHAGIIDDIAEQLARQLRDDRAALQNIAVEGVDDGEDYTIPDLTVLPAAVKFEDDWLFPADIVDLAVEVVSLSNPNNDTVNKVQEYAEWGIPVYLLVDPRDGGIVTYSDPVDGEYRAQHKSRFGEAVQLPKPLADVSIDTAAFTRYGSGRP</sequence>
<dbReference type="Gene3D" id="3.90.1570.10">
    <property type="entry name" value="tt1808, chain A"/>
    <property type="match status" value="1"/>
</dbReference>
<accession>A0A2T0Q817</accession>
<dbReference type="PANTHER" id="PTHR35400:SF3">
    <property type="entry name" value="SLL1072 PROTEIN"/>
    <property type="match status" value="1"/>
</dbReference>
<evidence type="ECO:0000313" key="3">
    <source>
        <dbReference type="Proteomes" id="UP000237846"/>
    </source>
</evidence>
<comment type="caution">
    <text evidence="2">The sequence shown here is derived from an EMBL/GenBank/DDBJ whole genome shotgun (WGS) entry which is preliminary data.</text>
</comment>
<evidence type="ECO:0000313" key="2">
    <source>
        <dbReference type="EMBL" id="PRY00001.1"/>
    </source>
</evidence>
<dbReference type="GO" id="GO:0004519">
    <property type="term" value="F:endonuclease activity"/>
    <property type="evidence" value="ECO:0007669"/>
    <property type="project" value="UniProtKB-KW"/>
</dbReference>
<keyword evidence="2" id="KW-0540">Nuclease</keyword>
<name>A0A2T0Q817_9ACTN</name>
<keyword evidence="3" id="KW-1185">Reference proteome</keyword>
<dbReference type="Proteomes" id="UP000237846">
    <property type="component" value="Unassembled WGS sequence"/>
</dbReference>
<dbReference type="EMBL" id="PVZC01000003">
    <property type="protein sequence ID" value="PRY00001.1"/>
    <property type="molecule type" value="Genomic_DNA"/>
</dbReference>
<dbReference type="Pfam" id="PF05685">
    <property type="entry name" value="Uma2"/>
    <property type="match status" value="1"/>
</dbReference>
<gene>
    <name evidence="2" type="ORF">CLV72_103611</name>
</gene>
<dbReference type="InterPro" id="IPR008538">
    <property type="entry name" value="Uma2"/>
</dbReference>
<organism evidence="2 3">
    <name type="scientific">Allonocardiopsis opalescens</name>
    <dbReference type="NCBI Taxonomy" id="1144618"/>
    <lineage>
        <taxon>Bacteria</taxon>
        <taxon>Bacillati</taxon>
        <taxon>Actinomycetota</taxon>
        <taxon>Actinomycetes</taxon>
        <taxon>Streptosporangiales</taxon>
        <taxon>Allonocardiopsis</taxon>
    </lineage>
</organism>
<evidence type="ECO:0000259" key="1">
    <source>
        <dbReference type="Pfam" id="PF05685"/>
    </source>
</evidence>